<dbReference type="eggNOG" id="COG5563">
    <property type="taxonomic scope" value="Bacteria"/>
</dbReference>
<dbReference type="AlphaFoldDB" id="D3PTZ6"/>
<evidence type="ECO:0000313" key="2">
    <source>
        <dbReference type="EMBL" id="ADD39754.1"/>
    </source>
</evidence>
<keyword evidence="3" id="KW-1185">Reference proteome</keyword>
<sequence>MTRPPRRWWALSVVIAVVAGLATAAYAIVTGGIDLSGRGEPEDCEYNAFDAPMRITGMSPNGKYIVGIPTDMDSDTTFGVWHDGEYFETTVAADRYSELLDINDSGDVLGYSTVDSVIWRHIDGEFQYLKAPDGSSEVIPEAIGADGTVVGSTSDETAPRPVKWSPGSVKATELDLDGHDRGTAVDITENGTIVGHVGDGDTATDAWRWDADGKGRKIFGIKTIPGLPGVDVAGDSEAVSVTGDWVLFTAGASQYRAHLDDPDRPQKLKVRLAFLDEYGRAYGSKKGDPAVYDEKVTKLPGLTAPPEPAEDDPDELFNEILAVSGDGGRIAGRTWDDKEVLWICDGSRLPKTVKASAPDSEADGPSKEPKACEVKALTTLEGKDFATETHVSPDGAYAAIGIAYFEEEKSDSFGLWHDGEYTEVDGVPRLGNVNVYGVNSSGTVIGESSTTGDGEDRSTYWRYQGGKVQTLDMPAGAASSRPSAIGEDGTVVGTFQDLESRSGPVMWKPGRSTPTKLDNGGHHEGEASDVSESGVIVGSLPEKKDYAGKAWMWDKDGKATQLPDVGTKDDYSAAVAIAGDWVLLTTQDNGNYTHYRYNLKDKGEPEKVKLTEANDIDAKGRVYGTNGSSLAVYDGAFNEQPGLDDGSGEAPVTDDQINSASTDGSTFAGVSADEPALWTCD</sequence>
<organism evidence="2 3">
    <name type="scientific">Stackebrandtia nassauensis (strain DSM 44728 / CIP 108903 / NRRL B-16338 / NBRC 102104 / LLR-40K-21)</name>
    <dbReference type="NCBI Taxonomy" id="446470"/>
    <lineage>
        <taxon>Bacteria</taxon>
        <taxon>Bacillati</taxon>
        <taxon>Actinomycetota</taxon>
        <taxon>Actinomycetes</taxon>
        <taxon>Glycomycetales</taxon>
        <taxon>Glycomycetaceae</taxon>
        <taxon>Stackebrandtia</taxon>
    </lineage>
</organism>
<dbReference type="STRING" id="446470.Snas_0032"/>
<evidence type="ECO:0000256" key="1">
    <source>
        <dbReference type="SAM" id="MobiDB-lite"/>
    </source>
</evidence>
<dbReference type="Proteomes" id="UP000000844">
    <property type="component" value="Chromosome"/>
</dbReference>
<name>D3PTZ6_STANL</name>
<feature type="region of interest" description="Disordered" evidence="1">
    <location>
        <begin position="502"/>
        <end position="532"/>
    </location>
</feature>
<reference evidence="2 3" key="1">
    <citation type="journal article" date="2009" name="Stand. Genomic Sci.">
        <title>Complete genome sequence of Stackebrandtia nassauensis type strain (LLR-40K-21).</title>
        <authorList>
            <person name="Munk C."/>
            <person name="Lapidus A."/>
            <person name="Copeland A."/>
            <person name="Jando M."/>
            <person name="Mayilraj S."/>
            <person name="Glavina Del Rio T."/>
            <person name="Nolan M."/>
            <person name="Chen F."/>
            <person name="Lucas S."/>
            <person name="Tice H."/>
            <person name="Cheng J.F."/>
            <person name="Han C."/>
            <person name="Detter J.C."/>
            <person name="Bruce D."/>
            <person name="Goodwin L."/>
            <person name="Chain P."/>
            <person name="Pitluck S."/>
            <person name="Goker M."/>
            <person name="Ovchinikova G."/>
            <person name="Pati A."/>
            <person name="Ivanova N."/>
            <person name="Mavromatis K."/>
            <person name="Chen A."/>
            <person name="Palaniappan K."/>
            <person name="Land M."/>
            <person name="Hauser L."/>
            <person name="Chang Y.J."/>
            <person name="Jeffries C.D."/>
            <person name="Bristow J."/>
            <person name="Eisen J.A."/>
            <person name="Markowitz V."/>
            <person name="Hugenholtz P."/>
            <person name="Kyrpides N.C."/>
            <person name="Klenk H.P."/>
        </authorList>
    </citation>
    <scope>NUCLEOTIDE SEQUENCE [LARGE SCALE GENOMIC DNA]</scope>
    <source>
        <strain evidence="3">DSM 44728 / CIP 108903 / NRRL B-16338 / NBRC 102104 / LLR-40K-21</strain>
    </source>
</reference>
<feature type="region of interest" description="Disordered" evidence="1">
    <location>
        <begin position="147"/>
        <end position="167"/>
    </location>
</feature>
<feature type="region of interest" description="Disordered" evidence="1">
    <location>
        <begin position="639"/>
        <end position="668"/>
    </location>
</feature>
<dbReference type="EMBL" id="CP001778">
    <property type="protein sequence ID" value="ADD39754.1"/>
    <property type="molecule type" value="Genomic_DNA"/>
</dbReference>
<feature type="compositionally biased region" description="Polar residues" evidence="1">
    <location>
        <begin position="655"/>
        <end position="665"/>
    </location>
</feature>
<proteinExistence type="predicted"/>
<dbReference type="HOGENOM" id="CLU_403804_0_0_11"/>
<accession>D3PTZ6</accession>
<gene>
    <name evidence="2" type="ordered locus">Snas_0032</name>
</gene>
<protein>
    <submittedName>
        <fullName evidence="2">Uncharacterized protein</fullName>
    </submittedName>
</protein>
<evidence type="ECO:0000313" key="3">
    <source>
        <dbReference type="Proteomes" id="UP000000844"/>
    </source>
</evidence>
<dbReference type="KEGG" id="sna:Snas_0032"/>